<name>A0AAU7XAC1_9HYPH</name>
<dbReference type="GO" id="GO:0003677">
    <property type="term" value="F:DNA binding"/>
    <property type="evidence" value="ECO:0007669"/>
    <property type="project" value="UniProtKB-KW"/>
</dbReference>
<dbReference type="PANTHER" id="PTHR33221">
    <property type="entry name" value="WINGED HELIX-TURN-HELIX TRANSCRIPTIONAL REGULATOR, RRF2 FAMILY"/>
    <property type="match status" value="1"/>
</dbReference>
<dbReference type="KEGG" id="mflg:ABS361_22320"/>
<dbReference type="EMBL" id="CP158568">
    <property type="protein sequence ID" value="XBY44694.1"/>
    <property type="molecule type" value="Genomic_DNA"/>
</dbReference>
<dbReference type="Pfam" id="PF02082">
    <property type="entry name" value="Rrf2"/>
    <property type="match status" value="1"/>
</dbReference>
<evidence type="ECO:0000313" key="2">
    <source>
        <dbReference type="EMBL" id="XBY44694.1"/>
    </source>
</evidence>
<gene>
    <name evidence="2" type="ORF">ABS361_22320</name>
</gene>
<protein>
    <submittedName>
        <fullName evidence="2">Rrf2 family transcriptional regulator</fullName>
    </submittedName>
</protein>
<reference evidence="2" key="1">
    <citation type="submission" date="2024-06" db="EMBL/GenBank/DDBJ databases">
        <title>Methylostella associata gen. nov., sp. nov., a novel Ancalomicrobiaceae-affiliated facultatively methylotrophic bacteria that feed on methanotrophs of the genus Methylococcus.</title>
        <authorList>
            <person name="Saltykova V."/>
            <person name="Danilova O.V."/>
            <person name="Oshkin I.Y."/>
            <person name="Belova S.E."/>
            <person name="Pimenov N.V."/>
            <person name="Dedysh S.N."/>
        </authorList>
    </citation>
    <scope>NUCLEOTIDE SEQUENCE</scope>
    <source>
        <strain evidence="2">S20</strain>
    </source>
</reference>
<dbReference type="Gene3D" id="1.10.10.10">
    <property type="entry name" value="Winged helix-like DNA-binding domain superfamily/Winged helix DNA-binding domain"/>
    <property type="match status" value="1"/>
</dbReference>
<dbReference type="InterPro" id="IPR036388">
    <property type="entry name" value="WH-like_DNA-bd_sf"/>
</dbReference>
<dbReference type="AlphaFoldDB" id="A0AAU7XAC1"/>
<dbReference type="PANTHER" id="PTHR33221:SF4">
    <property type="entry name" value="HTH-TYPE TRANSCRIPTIONAL REPRESSOR NSRR"/>
    <property type="match status" value="1"/>
</dbReference>
<dbReference type="PROSITE" id="PS51197">
    <property type="entry name" value="HTH_RRF2_2"/>
    <property type="match status" value="1"/>
</dbReference>
<dbReference type="InterPro" id="IPR036390">
    <property type="entry name" value="WH_DNA-bd_sf"/>
</dbReference>
<accession>A0AAU7XAC1</accession>
<dbReference type="InterPro" id="IPR000944">
    <property type="entry name" value="Tscrpt_reg_Rrf2"/>
</dbReference>
<dbReference type="GO" id="GO:0005829">
    <property type="term" value="C:cytosol"/>
    <property type="evidence" value="ECO:0007669"/>
    <property type="project" value="TreeGrafter"/>
</dbReference>
<dbReference type="RefSeq" id="WP_407049784.1">
    <property type="nucleotide sequence ID" value="NZ_CP158568.1"/>
</dbReference>
<keyword evidence="1" id="KW-0238">DNA-binding</keyword>
<evidence type="ECO:0000256" key="1">
    <source>
        <dbReference type="ARBA" id="ARBA00023125"/>
    </source>
</evidence>
<sequence length="130" mass="13988">MWLNQRTVDAIRIMAALAEAMPGHVTANKLAAITMITPRNVQKTANILVQAGFILATRGRHGGLRIARPAATIFVSEIARAFEPADCPVSFLPTSAPDDRLSHLIFSAHRAFFRSLETTALADLVGAKAP</sequence>
<organism evidence="2">
    <name type="scientific">Methyloraptor flagellatus</name>
    <dbReference type="NCBI Taxonomy" id="3162530"/>
    <lineage>
        <taxon>Bacteria</taxon>
        <taxon>Pseudomonadati</taxon>
        <taxon>Pseudomonadota</taxon>
        <taxon>Alphaproteobacteria</taxon>
        <taxon>Hyphomicrobiales</taxon>
        <taxon>Ancalomicrobiaceae</taxon>
        <taxon>Methyloraptor</taxon>
    </lineage>
</organism>
<dbReference type="GO" id="GO:0003700">
    <property type="term" value="F:DNA-binding transcription factor activity"/>
    <property type="evidence" value="ECO:0007669"/>
    <property type="project" value="TreeGrafter"/>
</dbReference>
<dbReference type="SUPFAM" id="SSF46785">
    <property type="entry name" value="Winged helix' DNA-binding domain"/>
    <property type="match status" value="1"/>
</dbReference>
<proteinExistence type="predicted"/>